<evidence type="ECO:0000256" key="5">
    <source>
        <dbReference type="ARBA" id="ARBA00004692"/>
    </source>
</evidence>
<gene>
    <name evidence="15" type="ORF">GCM10011382_28910</name>
</gene>
<evidence type="ECO:0000256" key="13">
    <source>
        <dbReference type="ARBA" id="ARBA00023134"/>
    </source>
</evidence>
<evidence type="ECO:0000256" key="4">
    <source>
        <dbReference type="ARBA" id="ARBA00003889"/>
    </source>
</evidence>
<evidence type="ECO:0000256" key="1">
    <source>
        <dbReference type="ARBA" id="ARBA00000312"/>
    </source>
</evidence>
<evidence type="ECO:0000256" key="2">
    <source>
        <dbReference type="ARBA" id="ARBA00000711"/>
    </source>
</evidence>
<evidence type="ECO:0000256" key="9">
    <source>
        <dbReference type="ARBA" id="ARBA00022679"/>
    </source>
</evidence>
<evidence type="ECO:0000313" key="15">
    <source>
        <dbReference type="EMBL" id="GGC96599.1"/>
    </source>
</evidence>
<dbReference type="Proteomes" id="UP000597301">
    <property type="component" value="Unassembled WGS sequence"/>
</dbReference>
<comment type="catalytic activity">
    <reaction evidence="1 14">
        <text>adenosylcob(III)inamide + ATP = adenosylcob(III)inamide phosphate + ADP + H(+)</text>
        <dbReference type="Rhea" id="RHEA:15769"/>
        <dbReference type="ChEBI" id="CHEBI:2480"/>
        <dbReference type="ChEBI" id="CHEBI:15378"/>
        <dbReference type="ChEBI" id="CHEBI:30616"/>
        <dbReference type="ChEBI" id="CHEBI:58502"/>
        <dbReference type="ChEBI" id="CHEBI:456216"/>
        <dbReference type="EC" id="2.7.1.156"/>
    </reaction>
</comment>
<evidence type="ECO:0000256" key="7">
    <source>
        <dbReference type="ARBA" id="ARBA00007490"/>
    </source>
</evidence>
<evidence type="ECO:0000256" key="10">
    <source>
        <dbReference type="ARBA" id="ARBA00022741"/>
    </source>
</evidence>
<dbReference type="PANTHER" id="PTHR34848:SF1">
    <property type="entry name" value="BIFUNCTIONAL ADENOSYLCOBALAMIN BIOSYNTHESIS PROTEIN COBU"/>
    <property type="match status" value="1"/>
</dbReference>
<comment type="caution">
    <text evidence="15">The sequence shown here is derived from an EMBL/GenBank/DDBJ whole genome shotgun (WGS) entry which is preliminary data.</text>
</comment>
<keyword evidence="8 14" id="KW-0169">Cobalamin biosynthesis</keyword>
<dbReference type="CDD" id="cd00544">
    <property type="entry name" value="CobU"/>
    <property type="match status" value="1"/>
</dbReference>
<dbReference type="EC" id="2.7.7.62" evidence="14"/>
<evidence type="ECO:0000256" key="12">
    <source>
        <dbReference type="ARBA" id="ARBA00022840"/>
    </source>
</evidence>
<sequence>MIVFVSGGARSGKSHVAEQCVLQAANGQPCFYVATASVYDGEMAERVARHQAERSPPQASTQWVTLEVPLAIDQAIAQVPDSHAVLLDCLTLWASQVMFNGEEDESEPFSSHEGFSLLVRCVQDARARKITLVIVSNDLNEAPLPNDPVTLRYVEFLQRLHRWLANEADSVIEVVAGQPIEWKAVANS</sequence>
<dbReference type="PIRSF" id="PIRSF006135">
    <property type="entry name" value="CobU"/>
    <property type="match status" value="1"/>
</dbReference>
<dbReference type="PANTHER" id="PTHR34848">
    <property type="match status" value="1"/>
</dbReference>
<evidence type="ECO:0000256" key="6">
    <source>
        <dbReference type="ARBA" id="ARBA00005159"/>
    </source>
</evidence>
<accession>A0ABQ1PG82</accession>
<protein>
    <recommendedName>
        <fullName evidence="14">Bifunctional adenosylcobalamin biosynthesis protein</fullName>
        <ecNumber evidence="14">2.7.1.156</ecNumber>
        <ecNumber evidence="14">2.7.7.62</ecNumber>
    </recommendedName>
</protein>
<proteinExistence type="inferred from homology"/>
<evidence type="ECO:0000256" key="11">
    <source>
        <dbReference type="ARBA" id="ARBA00022777"/>
    </source>
</evidence>
<dbReference type="InterPro" id="IPR027417">
    <property type="entry name" value="P-loop_NTPase"/>
</dbReference>
<dbReference type="Pfam" id="PF02283">
    <property type="entry name" value="CobU"/>
    <property type="match status" value="1"/>
</dbReference>
<comment type="pathway">
    <text evidence="5 14">Cofactor biosynthesis; adenosylcobalamin biosynthesis; adenosylcobalamin from cob(II)yrinate a,c-diamide: step 6/7.</text>
</comment>
<name>A0ABQ1PG82_9GAMM</name>
<comment type="function">
    <text evidence="4 14">Catalyzes ATP-dependent phosphorylation of adenosylcobinamide and addition of GMP to adenosylcobinamide phosphate.</text>
</comment>
<comment type="pathway">
    <text evidence="6 14">Cofactor biosynthesis; adenosylcobalamin biosynthesis; adenosylcobalamin from cob(II)yrinate a,c-diamide: step 5/7.</text>
</comment>
<keyword evidence="10 14" id="KW-0547">Nucleotide-binding</keyword>
<dbReference type="EMBL" id="BMHM01000006">
    <property type="protein sequence ID" value="GGC96599.1"/>
    <property type="molecule type" value="Genomic_DNA"/>
</dbReference>
<keyword evidence="11 14" id="KW-0418">Kinase</keyword>
<keyword evidence="16" id="KW-1185">Reference proteome</keyword>
<dbReference type="Gene3D" id="3.40.50.300">
    <property type="entry name" value="P-loop containing nucleotide triphosphate hydrolases"/>
    <property type="match status" value="1"/>
</dbReference>
<dbReference type="SUPFAM" id="SSF52540">
    <property type="entry name" value="P-loop containing nucleoside triphosphate hydrolases"/>
    <property type="match status" value="1"/>
</dbReference>
<dbReference type="RefSeq" id="WP_188640206.1">
    <property type="nucleotide sequence ID" value="NZ_BMHM01000006.1"/>
</dbReference>
<evidence type="ECO:0000256" key="3">
    <source>
        <dbReference type="ARBA" id="ARBA00001522"/>
    </source>
</evidence>
<dbReference type="GO" id="GO:0016301">
    <property type="term" value="F:kinase activity"/>
    <property type="evidence" value="ECO:0007669"/>
    <property type="project" value="UniProtKB-KW"/>
</dbReference>
<reference evidence="16" key="1">
    <citation type="journal article" date="2019" name="Int. J. Syst. Evol. Microbiol.">
        <title>The Global Catalogue of Microorganisms (GCM) 10K type strain sequencing project: providing services to taxonomists for standard genome sequencing and annotation.</title>
        <authorList>
            <consortium name="The Broad Institute Genomics Platform"/>
            <consortium name="The Broad Institute Genome Sequencing Center for Infectious Disease"/>
            <person name="Wu L."/>
            <person name="Ma J."/>
        </authorList>
    </citation>
    <scope>NUCLEOTIDE SEQUENCE [LARGE SCALE GENOMIC DNA]</scope>
    <source>
        <strain evidence="16">CGMCC 1.15122</strain>
    </source>
</reference>
<keyword evidence="13 14" id="KW-0342">GTP-binding</keyword>
<keyword evidence="12 14" id="KW-0067">ATP-binding</keyword>
<dbReference type="InterPro" id="IPR003203">
    <property type="entry name" value="CobU/CobP"/>
</dbReference>
<dbReference type="EC" id="2.7.1.156" evidence="14"/>
<evidence type="ECO:0000256" key="8">
    <source>
        <dbReference type="ARBA" id="ARBA00022573"/>
    </source>
</evidence>
<keyword evidence="9 14" id="KW-0808">Transferase</keyword>
<organism evidence="15 16">
    <name type="scientific">Vreelandella lutescens</name>
    <dbReference type="NCBI Taxonomy" id="1602943"/>
    <lineage>
        <taxon>Bacteria</taxon>
        <taxon>Pseudomonadati</taxon>
        <taxon>Pseudomonadota</taxon>
        <taxon>Gammaproteobacteria</taxon>
        <taxon>Oceanospirillales</taxon>
        <taxon>Halomonadaceae</taxon>
        <taxon>Vreelandella</taxon>
    </lineage>
</organism>
<comment type="catalytic activity">
    <reaction evidence="2 14">
        <text>adenosylcob(III)inamide phosphate + GTP + H(+) = adenosylcob(III)inamide-GDP + diphosphate</text>
        <dbReference type="Rhea" id="RHEA:22712"/>
        <dbReference type="ChEBI" id="CHEBI:15378"/>
        <dbReference type="ChEBI" id="CHEBI:33019"/>
        <dbReference type="ChEBI" id="CHEBI:37565"/>
        <dbReference type="ChEBI" id="CHEBI:58502"/>
        <dbReference type="ChEBI" id="CHEBI:60487"/>
        <dbReference type="EC" id="2.7.7.62"/>
    </reaction>
</comment>
<comment type="similarity">
    <text evidence="7 14">Belongs to the CobU/CobP family.</text>
</comment>
<evidence type="ECO:0000256" key="14">
    <source>
        <dbReference type="PIRNR" id="PIRNR006135"/>
    </source>
</evidence>
<comment type="catalytic activity">
    <reaction evidence="3">
        <text>adenosylcob(III)inamide + GTP = adenosylcob(III)inamide phosphate + GDP + H(+)</text>
        <dbReference type="Rhea" id="RHEA:15765"/>
        <dbReference type="ChEBI" id="CHEBI:2480"/>
        <dbReference type="ChEBI" id="CHEBI:15378"/>
        <dbReference type="ChEBI" id="CHEBI:37565"/>
        <dbReference type="ChEBI" id="CHEBI:58189"/>
        <dbReference type="ChEBI" id="CHEBI:58502"/>
        <dbReference type="EC" id="2.7.1.156"/>
    </reaction>
</comment>
<evidence type="ECO:0000313" key="16">
    <source>
        <dbReference type="Proteomes" id="UP000597301"/>
    </source>
</evidence>